<keyword evidence="3 7" id="KW-0808">Transferase</keyword>
<evidence type="ECO:0000256" key="4">
    <source>
        <dbReference type="ARBA" id="ARBA00022898"/>
    </source>
</evidence>
<dbReference type="CDD" id="cd00609">
    <property type="entry name" value="AAT_like"/>
    <property type="match status" value="1"/>
</dbReference>
<evidence type="ECO:0000313" key="7">
    <source>
        <dbReference type="EMBL" id="JAC77240.1"/>
    </source>
</evidence>
<evidence type="ECO:0000256" key="2">
    <source>
        <dbReference type="ARBA" id="ARBA00022576"/>
    </source>
</evidence>
<organism evidence="7">
    <name type="scientific">Tetraselmis sp. GSL018</name>
    <dbReference type="NCBI Taxonomy" id="582737"/>
    <lineage>
        <taxon>Eukaryota</taxon>
        <taxon>Viridiplantae</taxon>
        <taxon>Chlorophyta</taxon>
        <taxon>core chlorophytes</taxon>
        <taxon>Chlorodendrophyceae</taxon>
        <taxon>Chlorodendrales</taxon>
        <taxon>Chlorodendraceae</taxon>
        <taxon>Tetraselmis</taxon>
    </lineage>
</organism>
<dbReference type="PANTHER" id="PTHR42790">
    <property type="entry name" value="AMINOTRANSFERASE"/>
    <property type="match status" value="1"/>
</dbReference>
<dbReference type="GO" id="GO:1901605">
    <property type="term" value="P:alpha-amino acid metabolic process"/>
    <property type="evidence" value="ECO:0007669"/>
    <property type="project" value="TreeGrafter"/>
</dbReference>
<protein>
    <submittedName>
        <fullName evidence="7">Kynurenine/2-aminoadipate aminotransferase</fullName>
    </submittedName>
</protein>
<dbReference type="Pfam" id="PF00155">
    <property type="entry name" value="Aminotran_1_2"/>
    <property type="match status" value="1"/>
</dbReference>
<dbReference type="InterPro" id="IPR015424">
    <property type="entry name" value="PyrdxlP-dep_Trfase"/>
</dbReference>
<evidence type="ECO:0000256" key="5">
    <source>
        <dbReference type="SAM" id="Coils"/>
    </source>
</evidence>
<evidence type="ECO:0000256" key="3">
    <source>
        <dbReference type="ARBA" id="ARBA00022679"/>
    </source>
</evidence>
<dbReference type="Gene3D" id="3.40.640.10">
    <property type="entry name" value="Type I PLP-dependent aspartate aminotransferase-like (Major domain)"/>
    <property type="match status" value="1"/>
</dbReference>
<evidence type="ECO:0000256" key="1">
    <source>
        <dbReference type="ARBA" id="ARBA00001933"/>
    </source>
</evidence>
<dbReference type="PANTHER" id="PTHR42790:SF19">
    <property type="entry name" value="KYNURENINE_ALPHA-AMINOADIPATE AMINOTRANSFERASE, MITOCHONDRIAL"/>
    <property type="match status" value="1"/>
</dbReference>
<comment type="cofactor">
    <cofactor evidence="1">
        <name>pyridoxal 5'-phosphate</name>
        <dbReference type="ChEBI" id="CHEBI:597326"/>
    </cofactor>
</comment>
<dbReference type="GO" id="GO:0008483">
    <property type="term" value="F:transaminase activity"/>
    <property type="evidence" value="ECO:0007669"/>
    <property type="project" value="UniProtKB-KW"/>
</dbReference>
<sequence length="446" mass="49861">MVPCKEMDFDKHLSVEAKRRVPPTLRKLVAEFDGAEGIVSMHAGIPPSTAFPFVSFKATLLDGSEIEISDPRKVYAAQQYATESFGYGPLMKWISAHMKRMHSPPHPHEHLLTNGSNHLIEMALSMLLEHGDPVLCEEYTYSNILESTLMPKGYECVAVPMDNHGIIPAELRKVLEQRREAGLKIPSLLYTVPVAQNPTGAITSEERKRGVYEVCQEYDIIILEDDPYFYLQFGDESEGPPGMDPKRLGKSYLALDTDGRVIRTDSFSKILAPGFRTGWISAAKPFRDRLALYMLSSTMGTCSMTANIIYELLSKWGDEGLDAHLKRIQSEYAAKSRTIIAGFNEHMKGLGQWEAPRGGMFVWMKLIGIASSDSIIRELREEKVVIVPGHIFDVATGGQPKACPYIRLSCVAPIEELKEGVERLSRVIRSAQQKQQTEQNKQQSSA</sequence>
<dbReference type="AlphaFoldDB" id="A0A061S2W1"/>
<dbReference type="InterPro" id="IPR004839">
    <property type="entry name" value="Aminotransferase_I/II_large"/>
</dbReference>
<feature type="domain" description="Aminotransferase class I/classII large" evidence="6">
    <location>
        <begin position="110"/>
        <end position="424"/>
    </location>
</feature>
<evidence type="ECO:0000259" key="6">
    <source>
        <dbReference type="Pfam" id="PF00155"/>
    </source>
</evidence>
<dbReference type="InterPro" id="IPR050859">
    <property type="entry name" value="Class-I_PLP-dep_aminotransf"/>
</dbReference>
<reference evidence="7" key="1">
    <citation type="submission" date="2014-05" db="EMBL/GenBank/DDBJ databases">
        <title>The transcriptome of the halophilic microalga Tetraselmis sp. GSL018 isolated from the Great Salt Lake, Utah.</title>
        <authorList>
            <person name="Jinkerson R.E."/>
            <person name="D'Adamo S."/>
            <person name="Posewitz M.C."/>
        </authorList>
    </citation>
    <scope>NUCLEOTIDE SEQUENCE</scope>
    <source>
        <strain evidence="7">GSL018</strain>
    </source>
</reference>
<feature type="coiled-coil region" evidence="5">
    <location>
        <begin position="414"/>
        <end position="441"/>
    </location>
</feature>
<keyword evidence="2 7" id="KW-0032">Aminotransferase</keyword>
<keyword evidence="4" id="KW-0663">Pyridoxal phosphate</keyword>
<proteinExistence type="predicted"/>
<accession>A0A061S2W1</accession>
<keyword evidence="5" id="KW-0175">Coiled coil</keyword>
<dbReference type="SUPFAM" id="SSF53383">
    <property type="entry name" value="PLP-dependent transferases"/>
    <property type="match status" value="1"/>
</dbReference>
<gene>
    <name evidence="7" type="primary">KAT2</name>
    <name evidence="7" type="ORF">TSPGSL018_18207</name>
</gene>
<dbReference type="GO" id="GO:0030170">
    <property type="term" value="F:pyridoxal phosphate binding"/>
    <property type="evidence" value="ECO:0007669"/>
    <property type="project" value="InterPro"/>
</dbReference>
<name>A0A061S2W1_9CHLO</name>
<dbReference type="InterPro" id="IPR015421">
    <property type="entry name" value="PyrdxlP-dep_Trfase_major"/>
</dbReference>
<dbReference type="EMBL" id="GBEZ01008293">
    <property type="protein sequence ID" value="JAC77240.1"/>
    <property type="molecule type" value="Transcribed_RNA"/>
</dbReference>